<gene>
    <name evidence="5" type="primary">nagA_3</name>
    <name evidence="5" type="ORF">PAECIP111802_02384</name>
</gene>
<keyword evidence="6" id="KW-1185">Reference proteome</keyword>
<dbReference type="GO" id="GO:0008448">
    <property type="term" value="F:N-acetylglucosamine-6-phosphate deacetylase activity"/>
    <property type="evidence" value="ECO:0007669"/>
    <property type="project" value="UniProtKB-EC"/>
</dbReference>
<comment type="similarity">
    <text evidence="3">Belongs to the metallo-dependent hydrolases superfamily. NagA family.</text>
</comment>
<proteinExistence type="inferred from homology"/>
<sequence>MSRYDWIEGRHYRTGEPIAVKIEDGGVAQIRVSERREAELAWLAPGLTDLQINGFRGRDFNTLPFDEAMVRDVTRDLWSEGVTSYYPTVITNAPEAIREAVATIARACRRHAEADRCIAGIHVEGPFISPEDGPRGAHDQTFVRPPEWELFRRWQEAAEGRIKIITVSPEWPEAPGFIEKCAASGVAVSIGHTKASAEQIREAVRAGARMSTHLGNGAHPVLPRHPNYIWDQLAADALSACLIADGFHLPPAFIQVALRAKGDKAMLVSDAVSLSGMPPGSYETNIGGKVVKSPEGKLYLAEQPAILAGSAQMLLWGIERLVAGGLCSLPDAWDMASIRPASFMGLPQAGGLAEGAPADLVLFRRDGDRVQLVQTYKNGEALL</sequence>
<evidence type="ECO:0000256" key="3">
    <source>
        <dbReference type="PIRNR" id="PIRNR038994"/>
    </source>
</evidence>
<dbReference type="PANTHER" id="PTHR11113:SF14">
    <property type="entry name" value="N-ACETYLGLUCOSAMINE-6-PHOSPHATE DEACETYLASE"/>
    <property type="match status" value="1"/>
</dbReference>
<dbReference type="EMBL" id="CAJVCE010000006">
    <property type="protein sequence ID" value="CAG7637881.1"/>
    <property type="molecule type" value="Genomic_DNA"/>
</dbReference>
<protein>
    <submittedName>
        <fullName evidence="5">N-acetylglucosamine-6-phosphate deacetylase</fullName>
        <ecNumber evidence="5">3.5.1.25</ecNumber>
    </submittedName>
</protein>
<comment type="caution">
    <text evidence="5">The sequence shown here is derived from an EMBL/GenBank/DDBJ whole genome shotgun (WGS) entry which is preliminary data.</text>
</comment>
<dbReference type="InterPro" id="IPR003764">
    <property type="entry name" value="GlcNAc_6-P_deAcase"/>
</dbReference>
<dbReference type="InterPro" id="IPR006680">
    <property type="entry name" value="Amidohydro-rel"/>
</dbReference>
<dbReference type="Proteomes" id="UP000730618">
    <property type="component" value="Unassembled WGS sequence"/>
</dbReference>
<evidence type="ECO:0000256" key="2">
    <source>
        <dbReference type="ARBA" id="ARBA00022801"/>
    </source>
</evidence>
<evidence type="ECO:0000313" key="6">
    <source>
        <dbReference type="Proteomes" id="UP000730618"/>
    </source>
</evidence>
<reference evidence="5 6" key="1">
    <citation type="submission" date="2021-06" db="EMBL/GenBank/DDBJ databases">
        <authorList>
            <person name="Criscuolo A."/>
        </authorList>
    </citation>
    <scope>NUCLEOTIDE SEQUENCE [LARGE SCALE GENOMIC DNA]</scope>
    <source>
        <strain evidence="6">CIP 111802</strain>
    </source>
</reference>
<dbReference type="Pfam" id="PF01979">
    <property type="entry name" value="Amidohydro_1"/>
    <property type="match status" value="1"/>
</dbReference>
<evidence type="ECO:0000259" key="4">
    <source>
        <dbReference type="Pfam" id="PF01979"/>
    </source>
</evidence>
<dbReference type="RefSeq" id="WP_218098732.1">
    <property type="nucleotide sequence ID" value="NZ_CAJVCE010000006.1"/>
</dbReference>
<accession>A0ABN7TJF3</accession>
<feature type="domain" description="Amidohydrolase-related" evidence="4">
    <location>
        <begin position="43"/>
        <end position="380"/>
    </location>
</feature>
<dbReference type="EC" id="3.5.1.25" evidence="5"/>
<dbReference type="PANTHER" id="PTHR11113">
    <property type="entry name" value="N-ACETYLGLUCOSAMINE-6-PHOSPHATE DEACETYLASE"/>
    <property type="match status" value="1"/>
</dbReference>
<keyword evidence="1" id="KW-0479">Metal-binding</keyword>
<evidence type="ECO:0000313" key="5">
    <source>
        <dbReference type="EMBL" id="CAG7637881.1"/>
    </source>
</evidence>
<dbReference type="PIRSF" id="PIRSF038994">
    <property type="entry name" value="NagA"/>
    <property type="match status" value="1"/>
</dbReference>
<keyword evidence="3" id="KW-0119">Carbohydrate metabolism</keyword>
<name>A0ABN7TJF3_9BACL</name>
<keyword evidence="2 3" id="KW-0378">Hydrolase</keyword>
<organism evidence="5 6">
    <name type="scientific">Paenibacillus allorhizosphaerae</name>
    <dbReference type="NCBI Taxonomy" id="2849866"/>
    <lineage>
        <taxon>Bacteria</taxon>
        <taxon>Bacillati</taxon>
        <taxon>Bacillota</taxon>
        <taxon>Bacilli</taxon>
        <taxon>Bacillales</taxon>
        <taxon>Paenibacillaceae</taxon>
        <taxon>Paenibacillus</taxon>
    </lineage>
</organism>
<evidence type="ECO:0000256" key="1">
    <source>
        <dbReference type="ARBA" id="ARBA00022723"/>
    </source>
</evidence>